<evidence type="ECO:0000313" key="3">
    <source>
        <dbReference type="Proteomes" id="UP000326198"/>
    </source>
</evidence>
<reference evidence="2 3" key="1">
    <citation type="submission" date="2019-04" db="EMBL/GenBank/DDBJ databases">
        <title>Friends and foes A comparative genomics studyof 23 Aspergillus species from section Flavi.</title>
        <authorList>
            <consortium name="DOE Joint Genome Institute"/>
            <person name="Kjaerbolling I."/>
            <person name="Vesth T."/>
            <person name="Frisvad J.C."/>
            <person name="Nybo J.L."/>
            <person name="Theobald S."/>
            <person name="Kildgaard S."/>
            <person name="Isbrandt T."/>
            <person name="Kuo A."/>
            <person name="Sato A."/>
            <person name="Lyhne E.K."/>
            <person name="Kogle M.E."/>
            <person name="Wiebenga A."/>
            <person name="Kun R.S."/>
            <person name="Lubbers R.J."/>
            <person name="Makela M.R."/>
            <person name="Barry K."/>
            <person name="Chovatia M."/>
            <person name="Clum A."/>
            <person name="Daum C."/>
            <person name="Haridas S."/>
            <person name="He G."/>
            <person name="LaButti K."/>
            <person name="Lipzen A."/>
            <person name="Mondo S."/>
            <person name="Riley R."/>
            <person name="Salamov A."/>
            <person name="Simmons B.A."/>
            <person name="Magnuson J.K."/>
            <person name="Henrissat B."/>
            <person name="Mortensen U.H."/>
            <person name="Larsen T.O."/>
            <person name="Devries R.P."/>
            <person name="Grigoriev I.V."/>
            <person name="Machida M."/>
            <person name="Baker S.E."/>
            <person name="Andersen M.R."/>
        </authorList>
    </citation>
    <scope>NUCLEOTIDE SEQUENCE [LARGE SCALE GENOMIC DNA]</scope>
    <source>
        <strain evidence="2 3">IBT 29228</strain>
    </source>
</reference>
<name>A0A5N7B2N8_9EURO</name>
<proteinExistence type="predicted"/>
<keyword evidence="1" id="KW-0732">Signal</keyword>
<dbReference type="PROSITE" id="PS51257">
    <property type="entry name" value="PROKAR_LIPOPROTEIN"/>
    <property type="match status" value="1"/>
</dbReference>
<evidence type="ECO:0000256" key="1">
    <source>
        <dbReference type="SAM" id="SignalP"/>
    </source>
</evidence>
<sequence length="61" mass="6651">MKISTFATLCFVSAAACAPVTNKRSEEVPQKRDQSAGDHADVFFYSWGEPEKRDQVGANSA</sequence>
<evidence type="ECO:0000313" key="2">
    <source>
        <dbReference type="EMBL" id="KAE8376377.1"/>
    </source>
</evidence>
<dbReference type="EMBL" id="ML736241">
    <property type="protein sequence ID" value="KAE8376377.1"/>
    <property type="molecule type" value="Genomic_DNA"/>
</dbReference>
<organism evidence="2 3">
    <name type="scientific">Aspergillus bertholletiae</name>
    <dbReference type="NCBI Taxonomy" id="1226010"/>
    <lineage>
        <taxon>Eukaryota</taxon>
        <taxon>Fungi</taxon>
        <taxon>Dikarya</taxon>
        <taxon>Ascomycota</taxon>
        <taxon>Pezizomycotina</taxon>
        <taxon>Eurotiomycetes</taxon>
        <taxon>Eurotiomycetidae</taxon>
        <taxon>Eurotiales</taxon>
        <taxon>Aspergillaceae</taxon>
        <taxon>Aspergillus</taxon>
        <taxon>Aspergillus subgen. Circumdati</taxon>
    </lineage>
</organism>
<keyword evidence="3" id="KW-1185">Reference proteome</keyword>
<feature type="signal peptide" evidence="1">
    <location>
        <begin position="1"/>
        <end position="17"/>
    </location>
</feature>
<dbReference type="OrthoDB" id="10566527at2759"/>
<dbReference type="Proteomes" id="UP000326198">
    <property type="component" value="Unassembled WGS sequence"/>
</dbReference>
<feature type="chain" id="PRO_5024958711" evidence="1">
    <location>
        <begin position="18"/>
        <end position="61"/>
    </location>
</feature>
<accession>A0A5N7B2N8</accession>
<dbReference type="AlphaFoldDB" id="A0A5N7B2N8"/>
<gene>
    <name evidence="2" type="ORF">BDV26DRAFT_294125</name>
</gene>
<protein>
    <submittedName>
        <fullName evidence="2">Uncharacterized protein</fullName>
    </submittedName>
</protein>